<dbReference type="Pfam" id="PF00702">
    <property type="entry name" value="Hydrolase"/>
    <property type="match status" value="1"/>
</dbReference>
<comment type="subcellular location">
    <subcellularLocation>
        <location evidence="1">Cell membrane</location>
        <topology evidence="1">Multi-pass membrane protein</topology>
    </subcellularLocation>
</comment>
<keyword evidence="3 10" id="KW-0812">Transmembrane</keyword>
<comment type="caution">
    <text evidence="13">The sequence shown here is derived from an EMBL/GenBank/DDBJ whole genome shotgun (WGS) entry which is preliminary data.</text>
</comment>
<evidence type="ECO:0000256" key="1">
    <source>
        <dbReference type="ARBA" id="ARBA00004651"/>
    </source>
</evidence>
<evidence type="ECO:0000256" key="4">
    <source>
        <dbReference type="ARBA" id="ARBA00022723"/>
    </source>
</evidence>
<dbReference type="SUPFAM" id="SSF56784">
    <property type="entry name" value="HAD-like"/>
    <property type="match status" value="1"/>
</dbReference>
<dbReference type="InterPro" id="IPR023214">
    <property type="entry name" value="HAD_sf"/>
</dbReference>
<feature type="region of interest" description="Disordered" evidence="11">
    <location>
        <begin position="731"/>
        <end position="812"/>
    </location>
</feature>
<feature type="transmembrane region" description="Helical" evidence="10">
    <location>
        <begin position="681"/>
        <end position="697"/>
    </location>
</feature>
<dbReference type="PRINTS" id="PR00119">
    <property type="entry name" value="CATATPASE"/>
</dbReference>
<feature type="transmembrane region" description="Helical" evidence="10">
    <location>
        <begin position="80"/>
        <end position="100"/>
    </location>
</feature>
<organism evidence="13 14">
    <name type="scientific">Nonomuraea antimicrobica</name>
    <dbReference type="NCBI Taxonomy" id="561173"/>
    <lineage>
        <taxon>Bacteria</taxon>
        <taxon>Bacillati</taxon>
        <taxon>Actinomycetota</taxon>
        <taxon>Actinomycetes</taxon>
        <taxon>Streptosporangiales</taxon>
        <taxon>Streptosporangiaceae</taxon>
        <taxon>Nonomuraea</taxon>
    </lineage>
</organism>
<keyword evidence="14" id="KW-1185">Reference proteome</keyword>
<feature type="transmembrane region" description="Helical" evidence="10">
    <location>
        <begin position="145"/>
        <end position="165"/>
    </location>
</feature>
<keyword evidence="6 10" id="KW-0067">ATP-binding</keyword>
<dbReference type="NCBIfam" id="TIGR01525">
    <property type="entry name" value="ATPase-IB_hvy"/>
    <property type="match status" value="1"/>
</dbReference>
<evidence type="ECO:0000313" key="14">
    <source>
        <dbReference type="Proteomes" id="UP001500902"/>
    </source>
</evidence>
<dbReference type="InterPro" id="IPR001757">
    <property type="entry name" value="P_typ_ATPase"/>
</dbReference>
<gene>
    <name evidence="13" type="ORF">GCM10022224_038910</name>
</gene>
<accession>A0ABP7BWU3</accession>
<feature type="transmembrane region" description="Helical" evidence="10">
    <location>
        <begin position="106"/>
        <end position="125"/>
    </location>
</feature>
<keyword evidence="9 10" id="KW-0472">Membrane</keyword>
<dbReference type="PANTHER" id="PTHR43520">
    <property type="entry name" value="ATP7, ISOFORM B"/>
    <property type="match status" value="1"/>
</dbReference>
<evidence type="ECO:0000313" key="13">
    <source>
        <dbReference type="EMBL" id="GAA3670889.1"/>
    </source>
</evidence>
<dbReference type="NCBIfam" id="TIGR01512">
    <property type="entry name" value="ATPase-IB2_Cd"/>
    <property type="match status" value="1"/>
</dbReference>
<dbReference type="SUPFAM" id="SSF81653">
    <property type="entry name" value="Calcium ATPase, transduction domain A"/>
    <property type="match status" value="1"/>
</dbReference>
<keyword evidence="10" id="KW-1003">Cell membrane</keyword>
<keyword evidence="8 10" id="KW-1133">Transmembrane helix</keyword>
<dbReference type="InterPro" id="IPR027256">
    <property type="entry name" value="P-typ_ATPase_IB"/>
</dbReference>
<keyword evidence="4 10" id="KW-0479">Metal-binding</keyword>
<dbReference type="InterPro" id="IPR059000">
    <property type="entry name" value="ATPase_P-type_domA"/>
</dbReference>
<dbReference type="SUPFAM" id="SSF55008">
    <property type="entry name" value="HMA, heavy metal-associated domain"/>
    <property type="match status" value="1"/>
</dbReference>
<feature type="transmembrane region" description="Helical" evidence="10">
    <location>
        <begin position="185"/>
        <end position="203"/>
    </location>
</feature>
<dbReference type="PROSITE" id="PS50846">
    <property type="entry name" value="HMA_2"/>
    <property type="match status" value="1"/>
</dbReference>
<dbReference type="Gene3D" id="3.40.50.1000">
    <property type="entry name" value="HAD superfamily/HAD-like"/>
    <property type="match status" value="1"/>
</dbReference>
<dbReference type="Pfam" id="PF00122">
    <property type="entry name" value="E1-E2_ATPase"/>
    <property type="match status" value="1"/>
</dbReference>
<dbReference type="EMBL" id="BAAAZP010000075">
    <property type="protein sequence ID" value="GAA3670889.1"/>
    <property type="molecule type" value="Genomic_DNA"/>
</dbReference>
<dbReference type="Pfam" id="PF00403">
    <property type="entry name" value="HMA"/>
    <property type="match status" value="1"/>
</dbReference>
<dbReference type="InterPro" id="IPR044492">
    <property type="entry name" value="P_typ_ATPase_HD_dom"/>
</dbReference>
<dbReference type="InterPro" id="IPR006121">
    <property type="entry name" value="HMA_dom"/>
</dbReference>
<dbReference type="InterPro" id="IPR036412">
    <property type="entry name" value="HAD-like_sf"/>
</dbReference>
<evidence type="ECO:0000256" key="2">
    <source>
        <dbReference type="ARBA" id="ARBA00006024"/>
    </source>
</evidence>
<feature type="transmembrane region" description="Helical" evidence="10">
    <location>
        <begin position="703"/>
        <end position="721"/>
    </location>
</feature>
<dbReference type="SFLD" id="SFLDF00027">
    <property type="entry name" value="p-type_atpase"/>
    <property type="match status" value="1"/>
</dbReference>
<dbReference type="Gene3D" id="2.70.150.10">
    <property type="entry name" value="Calcium-transporting ATPase, cytoplasmic transduction domain A"/>
    <property type="match status" value="1"/>
</dbReference>
<comment type="similarity">
    <text evidence="2 10">Belongs to the cation transport ATPase (P-type) (TC 3.A.3) family. Type IB subfamily.</text>
</comment>
<dbReference type="SFLD" id="SFLDS00003">
    <property type="entry name" value="Haloacid_Dehalogenase"/>
    <property type="match status" value="1"/>
</dbReference>
<dbReference type="NCBIfam" id="TIGR01511">
    <property type="entry name" value="ATPase-IB1_Cu"/>
    <property type="match status" value="1"/>
</dbReference>
<feature type="compositionally biased region" description="Polar residues" evidence="11">
    <location>
        <begin position="792"/>
        <end position="812"/>
    </location>
</feature>
<reference evidence="14" key="1">
    <citation type="journal article" date="2019" name="Int. J. Syst. Evol. Microbiol.">
        <title>The Global Catalogue of Microorganisms (GCM) 10K type strain sequencing project: providing services to taxonomists for standard genome sequencing and annotation.</title>
        <authorList>
            <consortium name="The Broad Institute Genomics Platform"/>
            <consortium name="The Broad Institute Genome Sequencing Center for Infectious Disease"/>
            <person name="Wu L."/>
            <person name="Ma J."/>
        </authorList>
    </citation>
    <scope>NUCLEOTIDE SEQUENCE [LARGE SCALE GENOMIC DNA]</scope>
    <source>
        <strain evidence="14">JCM 16904</strain>
    </source>
</reference>
<dbReference type="InterPro" id="IPR036163">
    <property type="entry name" value="HMA_dom_sf"/>
</dbReference>
<dbReference type="PRINTS" id="PR00943">
    <property type="entry name" value="CUATPASE"/>
</dbReference>
<proteinExistence type="inferred from homology"/>
<dbReference type="InterPro" id="IPR008250">
    <property type="entry name" value="ATPase_P-typ_transduc_dom_A_sf"/>
</dbReference>
<dbReference type="NCBIfam" id="TIGR01494">
    <property type="entry name" value="ATPase_P-type"/>
    <property type="match status" value="1"/>
</dbReference>
<dbReference type="CDD" id="cd02094">
    <property type="entry name" value="P-type_ATPase_Cu-like"/>
    <property type="match status" value="1"/>
</dbReference>
<evidence type="ECO:0000256" key="11">
    <source>
        <dbReference type="SAM" id="MobiDB-lite"/>
    </source>
</evidence>
<feature type="transmembrane region" description="Helical" evidence="10">
    <location>
        <begin position="367"/>
        <end position="387"/>
    </location>
</feature>
<evidence type="ECO:0000256" key="6">
    <source>
        <dbReference type="ARBA" id="ARBA00022840"/>
    </source>
</evidence>
<dbReference type="CDD" id="cd00371">
    <property type="entry name" value="HMA"/>
    <property type="match status" value="1"/>
</dbReference>
<dbReference type="InterPro" id="IPR018303">
    <property type="entry name" value="ATPase_P-typ_P_site"/>
</dbReference>
<sequence length="812" mass="84120">MTCAACAARVERKLNRMEGVNASVNYATEKATVEADGVTLDELIREVERTGYSAEPYTPHTSEAPEDADDKRVRSLGRRMVVAVVLAFVLMDLSMGMAFVPEWRFAGWQWVLIGVTAPMVTWCAWPFHRNAFRAARHRTTSMDTLISTGVITSTCWSVYVILFPIDAGPAGTGLWALLSAPNSALYLDVAGGVTMFALAGRFLEARARRSSGAVLRRLAELGAKDVSVLRADGNEYRIDVADLRAGDRFVVRPGESIAADGVIESGQSTIDTSAMTGEPVPAEVAEGDPVTGATVNLGGRLVVLATRVGADTQLASLIRLVEHAQADKAAVQRLADRICGWFVPVVFLLAALTLAGWLLAGGAAHEAVTAALAVLIIACPCALGLAIPTALQVASGTGAQLGVFIKSHQAMESARAVDTVVLDKTGTLTEGRMSVADLAAADGVPPSDVLRYAGAVEDASEHAIAAAIAAHARARLGGLPEVTGFAALAGLGARGTVEERRILIGSARLLAGENVSVPAALEQTRGRWEGEGRTVVLVAADGTALGAIALADTVKPSAAAAIDELHAMGLNTLLLTGDNATTARAVADQVGIVDVVAEVLPADKEATIARLQKEGHRVAMVGDGINDAPALARADLGLAVVEGADVALAAADLILIREDLDVVPTALTLARATLATIRGNLVWAFGYNVAALPLAAAGLLNPLIAGAAMAMSSVFVVGNSLRLRRFAPPRPAADLPDDHPSALPTALPTDLPSDHPTDLPSGHPDDGRQAGRPSRTSAARPSAVVMPMPEVTDTTRTPVTGVATRNGSGAEA</sequence>
<feature type="compositionally biased region" description="Basic and acidic residues" evidence="11">
    <location>
        <begin position="752"/>
        <end position="769"/>
    </location>
</feature>
<evidence type="ECO:0000256" key="10">
    <source>
        <dbReference type="RuleBase" id="RU362081"/>
    </source>
</evidence>
<dbReference type="SUPFAM" id="SSF81665">
    <property type="entry name" value="Calcium ATPase, transmembrane domain M"/>
    <property type="match status" value="1"/>
</dbReference>
<feature type="transmembrane region" description="Helical" evidence="10">
    <location>
        <begin position="338"/>
        <end position="361"/>
    </location>
</feature>
<dbReference type="InterPro" id="IPR023298">
    <property type="entry name" value="ATPase_P-typ_TM_dom_sf"/>
</dbReference>
<evidence type="ECO:0000256" key="3">
    <source>
        <dbReference type="ARBA" id="ARBA00022692"/>
    </source>
</evidence>
<evidence type="ECO:0000256" key="5">
    <source>
        <dbReference type="ARBA" id="ARBA00022741"/>
    </source>
</evidence>
<keyword evidence="5 10" id="KW-0547">Nucleotide-binding</keyword>
<dbReference type="PROSITE" id="PS00154">
    <property type="entry name" value="ATPASE_E1_E2"/>
    <property type="match status" value="1"/>
</dbReference>
<evidence type="ECO:0000256" key="9">
    <source>
        <dbReference type="ARBA" id="ARBA00023136"/>
    </source>
</evidence>
<feature type="domain" description="HMA" evidence="12">
    <location>
        <begin position="1"/>
        <end position="55"/>
    </location>
</feature>
<dbReference type="Gene3D" id="3.30.70.100">
    <property type="match status" value="1"/>
</dbReference>
<dbReference type="Gene3D" id="3.40.1110.10">
    <property type="entry name" value="Calcium-transporting ATPase, cytoplasmic domain N"/>
    <property type="match status" value="1"/>
</dbReference>
<dbReference type="Proteomes" id="UP001500902">
    <property type="component" value="Unassembled WGS sequence"/>
</dbReference>
<evidence type="ECO:0000256" key="8">
    <source>
        <dbReference type="ARBA" id="ARBA00022989"/>
    </source>
</evidence>
<evidence type="ECO:0000256" key="7">
    <source>
        <dbReference type="ARBA" id="ARBA00022967"/>
    </source>
</evidence>
<dbReference type="PANTHER" id="PTHR43520:SF8">
    <property type="entry name" value="P-TYPE CU(+) TRANSPORTER"/>
    <property type="match status" value="1"/>
</dbReference>
<keyword evidence="7" id="KW-1278">Translocase</keyword>
<dbReference type="InterPro" id="IPR023299">
    <property type="entry name" value="ATPase_P-typ_cyto_dom_N"/>
</dbReference>
<protein>
    <submittedName>
        <fullName evidence="13">Heavy metal translocating P-type ATPase</fullName>
    </submittedName>
</protein>
<evidence type="ECO:0000259" key="12">
    <source>
        <dbReference type="PROSITE" id="PS50846"/>
    </source>
</evidence>
<dbReference type="SFLD" id="SFLDG00002">
    <property type="entry name" value="C1.7:_P-type_atpase_like"/>
    <property type="match status" value="1"/>
</dbReference>
<name>A0ABP7BWU3_9ACTN</name>